<proteinExistence type="predicted"/>
<organism evidence="1">
    <name type="scientific">Yersinia pseudotuberculosis</name>
    <dbReference type="NCBI Taxonomy" id="633"/>
    <lineage>
        <taxon>Bacteria</taxon>
        <taxon>Pseudomonadati</taxon>
        <taxon>Pseudomonadota</taxon>
        <taxon>Gammaproteobacteria</taxon>
        <taxon>Enterobacterales</taxon>
        <taxon>Yersiniaceae</taxon>
        <taxon>Yersinia</taxon>
    </lineage>
</organism>
<dbReference type="AlphaFoldDB" id="Q9AM38"/>
<name>Q9AM38_YERPU</name>
<reference evidence="1" key="1">
    <citation type="journal article" date="2001" name="Mol. Microbiol.">
        <title>Environmental control of invasin expression in Yersinia pseudotuberculosis is mediated by regulation of RovA, a transcriptional activator of the SlyA/Hor family.</title>
        <authorList>
            <person name="Nagel G."/>
            <person name="Lahrz A."/>
            <person name="Dersch P."/>
        </authorList>
    </citation>
    <scope>NUCLEOTIDE SEQUENCE</scope>
</reference>
<sequence>MNPGFYCSDLAIELIYRLPGNLSTRADGYCAAAIGEHDTLTDAELSWALLLNDQNGLAVVFTD</sequence>
<evidence type="ECO:0000313" key="1">
    <source>
        <dbReference type="EMBL" id="AAK01705.1"/>
    </source>
</evidence>
<protein>
    <submittedName>
        <fullName evidence="1">Uncharacterized protein</fullName>
    </submittedName>
</protein>
<dbReference type="EMBL" id="AF330139">
    <property type="protein sequence ID" value="AAK01705.1"/>
    <property type="molecule type" value="Genomic_DNA"/>
</dbReference>
<accession>Q9AM38</accession>
<feature type="non-terminal residue" evidence="1">
    <location>
        <position position="63"/>
    </location>
</feature>